<dbReference type="InterPro" id="IPR013324">
    <property type="entry name" value="RNA_pol_sigma_r3/r4-like"/>
</dbReference>
<dbReference type="InterPro" id="IPR039425">
    <property type="entry name" value="RNA_pol_sigma-70-like"/>
</dbReference>
<dbReference type="Pfam" id="PF04542">
    <property type="entry name" value="Sigma70_r2"/>
    <property type="match status" value="1"/>
</dbReference>
<keyword evidence="2" id="KW-0805">Transcription regulation</keyword>
<evidence type="ECO:0000313" key="7">
    <source>
        <dbReference type="EMBL" id="PRB90103.1"/>
    </source>
</evidence>
<evidence type="ECO:0000313" key="8">
    <source>
        <dbReference type="Proteomes" id="UP000239458"/>
    </source>
</evidence>
<dbReference type="Gene3D" id="1.10.1740.10">
    <property type="match status" value="1"/>
</dbReference>
<comment type="similarity">
    <text evidence="1">Belongs to the sigma-70 factor family. ECF subfamily.</text>
</comment>
<comment type="caution">
    <text evidence="7">The sequence shown here is derived from an EMBL/GenBank/DDBJ whole genome shotgun (WGS) entry which is preliminary data.</text>
</comment>
<dbReference type="GO" id="GO:0006352">
    <property type="term" value="P:DNA-templated transcription initiation"/>
    <property type="evidence" value="ECO:0007669"/>
    <property type="project" value="InterPro"/>
</dbReference>
<evidence type="ECO:0000259" key="5">
    <source>
        <dbReference type="Pfam" id="PF04542"/>
    </source>
</evidence>
<dbReference type="InterPro" id="IPR036388">
    <property type="entry name" value="WH-like_DNA-bd_sf"/>
</dbReference>
<dbReference type="InterPro" id="IPR014284">
    <property type="entry name" value="RNA_pol_sigma-70_dom"/>
</dbReference>
<dbReference type="InterPro" id="IPR013325">
    <property type="entry name" value="RNA_pol_sigma_r2"/>
</dbReference>
<proteinExistence type="inferred from homology"/>
<evidence type="ECO:0000256" key="3">
    <source>
        <dbReference type="ARBA" id="ARBA00023082"/>
    </source>
</evidence>
<evidence type="ECO:0000259" key="6">
    <source>
        <dbReference type="Pfam" id="PF08281"/>
    </source>
</evidence>
<dbReference type="GO" id="GO:0003677">
    <property type="term" value="F:DNA binding"/>
    <property type="evidence" value="ECO:0007669"/>
    <property type="project" value="InterPro"/>
</dbReference>
<dbReference type="PANTHER" id="PTHR43133:SF53">
    <property type="entry name" value="ECF RNA POLYMERASE SIGMA-E FACTOR"/>
    <property type="match status" value="1"/>
</dbReference>
<dbReference type="AlphaFoldDB" id="A0A2S9D5H3"/>
<accession>A0A2S9D5H3</accession>
<evidence type="ECO:0000256" key="1">
    <source>
        <dbReference type="ARBA" id="ARBA00010641"/>
    </source>
</evidence>
<dbReference type="SUPFAM" id="SSF88659">
    <property type="entry name" value="Sigma3 and sigma4 domains of RNA polymerase sigma factors"/>
    <property type="match status" value="1"/>
</dbReference>
<dbReference type="SUPFAM" id="SSF88946">
    <property type="entry name" value="Sigma2 domain of RNA polymerase sigma factors"/>
    <property type="match status" value="1"/>
</dbReference>
<dbReference type="Gene3D" id="1.10.10.10">
    <property type="entry name" value="Winged helix-like DNA-binding domain superfamily/Winged helix DNA-binding domain"/>
    <property type="match status" value="1"/>
</dbReference>
<keyword evidence="3" id="KW-0731">Sigma factor</keyword>
<dbReference type="GO" id="GO:0016987">
    <property type="term" value="F:sigma factor activity"/>
    <property type="evidence" value="ECO:0007669"/>
    <property type="project" value="UniProtKB-KW"/>
</dbReference>
<dbReference type="NCBIfam" id="TIGR02937">
    <property type="entry name" value="sigma70-ECF"/>
    <property type="match status" value="1"/>
</dbReference>
<protein>
    <submittedName>
        <fullName evidence="7">RNA polymerase subunit sigma-24</fullName>
    </submittedName>
</protein>
<feature type="domain" description="RNA polymerase sigma factor 70 region 4 type 2" evidence="6">
    <location>
        <begin position="136"/>
        <end position="188"/>
    </location>
</feature>
<name>A0A2S9D5H3_PSECE</name>
<reference evidence="7 8" key="1">
    <citation type="submission" date="2017-09" db="EMBL/GenBank/DDBJ databases">
        <title>Genomic, metabolic, and phenotypic characteristics of bacterial isolates from the natural microbiome of the model nematode Caenorhabditis elegans.</title>
        <authorList>
            <person name="Zimmermann J."/>
            <person name="Obeng N."/>
            <person name="Yang W."/>
            <person name="Obeng O."/>
            <person name="Kissoyan K."/>
            <person name="Pees B."/>
            <person name="Dirksen P."/>
            <person name="Hoppner M."/>
            <person name="Franke A."/>
            <person name="Rosenstiel P."/>
            <person name="Leippe M."/>
            <person name="Dierking K."/>
            <person name="Kaleta C."/>
            <person name="Schulenburg H."/>
        </authorList>
    </citation>
    <scope>NUCLEOTIDE SEQUENCE [LARGE SCALE GENOMIC DNA]</scope>
    <source>
        <strain evidence="7 8">MYb184</strain>
    </source>
</reference>
<dbReference type="Proteomes" id="UP000239458">
    <property type="component" value="Unassembled WGS sequence"/>
</dbReference>
<dbReference type="CDD" id="cd06171">
    <property type="entry name" value="Sigma70_r4"/>
    <property type="match status" value="1"/>
</dbReference>
<dbReference type="RefSeq" id="WP_105226837.1">
    <property type="nucleotide sequence ID" value="NZ_PCQE01000073.1"/>
</dbReference>
<dbReference type="Pfam" id="PF08281">
    <property type="entry name" value="Sigma70_r4_2"/>
    <property type="match status" value="1"/>
</dbReference>
<sequence>MNEEAQLLERLLAGERRAYEELVSTHQNAMRAIAYAIVGTRNADEVVQDAWLSVVRNLAGFQGRSSLKTWLLTITANSAKRHYKQNRREVLLDDLSSPHGIIDDDHFSPDDGHWLLAPFAWHQDTPEALLTENELRQCLERTLLCLPDLQRGVLLLRERQGLELGEICNLLDISLSNARVLLHRARLKVFAIVEHFERVGEC</sequence>
<dbReference type="PANTHER" id="PTHR43133">
    <property type="entry name" value="RNA POLYMERASE ECF-TYPE SIGMA FACTO"/>
    <property type="match status" value="1"/>
</dbReference>
<organism evidence="7 8">
    <name type="scientific">Pseudomonas cedrina</name>
    <dbReference type="NCBI Taxonomy" id="651740"/>
    <lineage>
        <taxon>Bacteria</taxon>
        <taxon>Pseudomonadati</taxon>
        <taxon>Pseudomonadota</taxon>
        <taxon>Gammaproteobacteria</taxon>
        <taxon>Pseudomonadales</taxon>
        <taxon>Pseudomonadaceae</taxon>
        <taxon>Pseudomonas</taxon>
    </lineage>
</organism>
<gene>
    <name evidence="7" type="ORF">CQ006_25905</name>
</gene>
<evidence type="ECO:0000256" key="2">
    <source>
        <dbReference type="ARBA" id="ARBA00023015"/>
    </source>
</evidence>
<keyword evidence="4" id="KW-0804">Transcription</keyword>
<dbReference type="InterPro" id="IPR013249">
    <property type="entry name" value="RNA_pol_sigma70_r4_t2"/>
</dbReference>
<dbReference type="InterPro" id="IPR007627">
    <property type="entry name" value="RNA_pol_sigma70_r2"/>
</dbReference>
<feature type="domain" description="RNA polymerase sigma-70 region 2" evidence="5">
    <location>
        <begin position="22"/>
        <end position="88"/>
    </location>
</feature>
<evidence type="ECO:0000256" key="4">
    <source>
        <dbReference type="ARBA" id="ARBA00023163"/>
    </source>
</evidence>
<dbReference type="EMBL" id="PCQE01000073">
    <property type="protein sequence ID" value="PRB90103.1"/>
    <property type="molecule type" value="Genomic_DNA"/>
</dbReference>